<evidence type="ECO:0000259" key="10">
    <source>
        <dbReference type="PROSITE" id="PS50071"/>
    </source>
</evidence>
<dbReference type="InterPro" id="IPR046333">
    <property type="entry name" value="HXA10/ABDB-like"/>
</dbReference>
<dbReference type="PROSITE" id="PS50071">
    <property type="entry name" value="HOMEOBOX_2"/>
    <property type="match status" value="1"/>
</dbReference>
<dbReference type="GO" id="GO:0000981">
    <property type="term" value="F:DNA-binding transcription factor activity, RNA polymerase II-specific"/>
    <property type="evidence" value="ECO:0007669"/>
    <property type="project" value="InterPro"/>
</dbReference>
<dbReference type="PANTHER" id="PTHR45874">
    <property type="entry name" value="HOMEOBOX PROTEIN ABDOMINAL-B"/>
    <property type="match status" value="1"/>
</dbReference>
<dbReference type="InterPro" id="IPR020479">
    <property type="entry name" value="HD_metazoa"/>
</dbReference>
<comment type="similarity">
    <text evidence="2">Belongs to the Abd-B homeobox family.</text>
</comment>
<feature type="domain" description="Homeobox" evidence="10">
    <location>
        <begin position="246"/>
        <end position="306"/>
    </location>
</feature>
<accession>A1IGZ7</accession>
<evidence type="ECO:0000256" key="9">
    <source>
        <dbReference type="SAM" id="MobiDB-lite"/>
    </source>
</evidence>
<feature type="compositionally biased region" description="Low complexity" evidence="9">
    <location>
        <begin position="197"/>
        <end position="206"/>
    </location>
</feature>
<feature type="DNA-binding region" description="Homeobox" evidence="7">
    <location>
        <begin position="248"/>
        <end position="307"/>
    </location>
</feature>
<dbReference type="AlphaFoldDB" id="A1IGZ7"/>
<evidence type="ECO:0000256" key="1">
    <source>
        <dbReference type="ARBA" id="ARBA00004123"/>
    </source>
</evidence>
<dbReference type="InterPro" id="IPR017970">
    <property type="entry name" value="Homeobox_CS"/>
</dbReference>
<dbReference type="PRINTS" id="PR00024">
    <property type="entry name" value="HOMEOBOX"/>
</dbReference>
<protein>
    <submittedName>
        <fullName evidence="11">Transcription factor Hox9/10</fullName>
    </submittedName>
</protein>
<evidence type="ECO:0000256" key="3">
    <source>
        <dbReference type="ARBA" id="ARBA00022473"/>
    </source>
</evidence>
<evidence type="ECO:0000256" key="2">
    <source>
        <dbReference type="ARBA" id="ARBA00006317"/>
    </source>
</evidence>
<name>A1IGZ7_9ECHI</name>
<gene>
    <name evidence="11" type="primary">MrHox9/10</name>
</gene>
<evidence type="ECO:0000256" key="7">
    <source>
        <dbReference type="PROSITE-ProRule" id="PRU00108"/>
    </source>
</evidence>
<proteinExistence type="evidence at transcript level"/>
<dbReference type="InterPro" id="IPR009057">
    <property type="entry name" value="Homeodomain-like_sf"/>
</dbReference>
<organism evidence="11">
    <name type="scientific">Metacrinus rotundus</name>
    <dbReference type="NCBI Taxonomy" id="228699"/>
    <lineage>
        <taxon>Eukaryota</taxon>
        <taxon>Metazoa</taxon>
        <taxon>Echinodermata</taxon>
        <taxon>Pelmatozoa</taxon>
        <taxon>Crinoidea</taxon>
        <taxon>Articulata</taxon>
        <taxon>Isocrinida</taxon>
        <taxon>Isocrinidae</taxon>
        <taxon>Metacrinus</taxon>
    </lineage>
</organism>
<dbReference type="InterPro" id="IPR001356">
    <property type="entry name" value="HD"/>
</dbReference>
<evidence type="ECO:0000313" key="11">
    <source>
        <dbReference type="EMBL" id="BAF43727.1"/>
    </source>
</evidence>
<evidence type="ECO:0000256" key="5">
    <source>
        <dbReference type="ARBA" id="ARBA00023155"/>
    </source>
</evidence>
<keyword evidence="3" id="KW-0217">Developmental protein</keyword>
<dbReference type="CDD" id="cd00086">
    <property type="entry name" value="homeodomain"/>
    <property type="match status" value="1"/>
</dbReference>
<keyword evidence="5 7" id="KW-0371">Homeobox</keyword>
<feature type="region of interest" description="Disordered" evidence="9">
    <location>
        <begin position="188"/>
        <end position="248"/>
    </location>
</feature>
<reference evidence="11" key="1">
    <citation type="submission" date="2005-12" db="EMBL/GenBank/DDBJ databases">
        <title>Expression patterns of Hox genes in larvae of the sea lily Metacrinus rotundus.</title>
        <authorList>
            <person name="Hara Y."/>
            <person name="Yamaguchi M."/>
            <person name="Nakano H."/>
            <person name="Nonaka M."/>
            <person name="Amemiya S."/>
        </authorList>
    </citation>
    <scope>NUCLEOTIDE SEQUENCE</scope>
</reference>
<dbReference type="Gene3D" id="1.10.10.60">
    <property type="entry name" value="Homeodomain-like"/>
    <property type="match status" value="1"/>
</dbReference>
<keyword evidence="4 7" id="KW-0238">DNA-binding</keyword>
<evidence type="ECO:0000256" key="8">
    <source>
        <dbReference type="RuleBase" id="RU000682"/>
    </source>
</evidence>
<sequence length="313" mass="34745">MTASAFCVNSLIHSGENAPVLKPSTPSDVQTAALATAKCGSFATKYSDSVTQAAGVHNNLSTTPATNMYSFPTDQPGYANPWYFSCDTQHYTSVPMTGISDDYDPTAYPYMGTQKNYDTGLSSYYSLSKQSYDRYANPGSTMYTPHSSASLGPAYTSTFSRYNSTATAAEEKRYTTFSNFDSQTYPATCKSQTGRKTSTFTPSSPSTSPPPLSTKDTGSTDGGKSDKEDGDESCVKNETPNWLSATSGRKKRCPYTKFQTLELEKEFLFNMYLTRDRRVEIARLLNLTERQVKIWFQNRRMKMKKMNRAHALP</sequence>
<dbReference type="SMART" id="SM00389">
    <property type="entry name" value="HOX"/>
    <property type="match status" value="1"/>
</dbReference>
<dbReference type="FunFam" id="1.10.10.60:FF:000166">
    <property type="entry name" value="homeobox protein Hox-C11"/>
    <property type="match status" value="1"/>
</dbReference>
<evidence type="ECO:0000256" key="6">
    <source>
        <dbReference type="ARBA" id="ARBA00023242"/>
    </source>
</evidence>
<keyword evidence="6 7" id="KW-0539">Nucleus</keyword>
<dbReference type="GO" id="GO:0000978">
    <property type="term" value="F:RNA polymerase II cis-regulatory region sequence-specific DNA binding"/>
    <property type="evidence" value="ECO:0007669"/>
    <property type="project" value="TreeGrafter"/>
</dbReference>
<dbReference type="EMBL" id="AB244525">
    <property type="protein sequence ID" value="BAF43727.1"/>
    <property type="molecule type" value="mRNA"/>
</dbReference>
<feature type="compositionally biased region" description="Polar residues" evidence="9">
    <location>
        <begin position="236"/>
        <end position="247"/>
    </location>
</feature>
<comment type="subcellular location">
    <subcellularLocation>
        <location evidence="1 7 8">Nucleus</location>
    </subcellularLocation>
</comment>
<dbReference type="GO" id="GO:0005634">
    <property type="term" value="C:nucleus"/>
    <property type="evidence" value="ECO:0007669"/>
    <property type="project" value="UniProtKB-SubCell"/>
</dbReference>
<dbReference type="Pfam" id="PF00046">
    <property type="entry name" value="Homeodomain"/>
    <property type="match status" value="1"/>
</dbReference>
<evidence type="ECO:0000256" key="4">
    <source>
        <dbReference type="ARBA" id="ARBA00023125"/>
    </source>
</evidence>
<dbReference type="PROSITE" id="PS00027">
    <property type="entry name" value="HOMEOBOX_1"/>
    <property type="match status" value="1"/>
</dbReference>
<dbReference type="PANTHER" id="PTHR45874:SF4">
    <property type="entry name" value="HOMEOBOX PROTEIN ABDOMINAL-B"/>
    <property type="match status" value="1"/>
</dbReference>
<dbReference type="SUPFAM" id="SSF46689">
    <property type="entry name" value="Homeodomain-like"/>
    <property type="match status" value="1"/>
</dbReference>